<accession>A0A0D2M7S1</accession>
<dbReference type="Proteomes" id="UP000054270">
    <property type="component" value="Unassembled WGS sequence"/>
</dbReference>
<evidence type="ECO:0000313" key="2">
    <source>
        <dbReference type="EMBL" id="KJA19283.1"/>
    </source>
</evidence>
<proteinExistence type="predicted"/>
<name>A0A0D2M7S1_HYPSF</name>
<feature type="region of interest" description="Disordered" evidence="1">
    <location>
        <begin position="1"/>
        <end position="25"/>
    </location>
</feature>
<protein>
    <submittedName>
        <fullName evidence="2">Uncharacterized protein</fullName>
    </submittedName>
</protein>
<evidence type="ECO:0000256" key="1">
    <source>
        <dbReference type="SAM" id="MobiDB-lite"/>
    </source>
</evidence>
<dbReference type="EMBL" id="KN817579">
    <property type="protein sequence ID" value="KJA19283.1"/>
    <property type="molecule type" value="Genomic_DNA"/>
</dbReference>
<dbReference type="AlphaFoldDB" id="A0A0D2M7S1"/>
<organism evidence="2 3">
    <name type="scientific">Hypholoma sublateritium (strain FD-334 SS-4)</name>
    <dbReference type="NCBI Taxonomy" id="945553"/>
    <lineage>
        <taxon>Eukaryota</taxon>
        <taxon>Fungi</taxon>
        <taxon>Dikarya</taxon>
        <taxon>Basidiomycota</taxon>
        <taxon>Agaricomycotina</taxon>
        <taxon>Agaricomycetes</taxon>
        <taxon>Agaricomycetidae</taxon>
        <taxon>Agaricales</taxon>
        <taxon>Agaricineae</taxon>
        <taxon>Strophariaceae</taxon>
        <taxon>Hypholoma</taxon>
    </lineage>
</organism>
<gene>
    <name evidence="2" type="ORF">HYPSUDRAFT_204685</name>
</gene>
<reference evidence="3" key="1">
    <citation type="submission" date="2014-04" db="EMBL/GenBank/DDBJ databases">
        <title>Evolutionary Origins and Diversification of the Mycorrhizal Mutualists.</title>
        <authorList>
            <consortium name="DOE Joint Genome Institute"/>
            <consortium name="Mycorrhizal Genomics Consortium"/>
            <person name="Kohler A."/>
            <person name="Kuo A."/>
            <person name="Nagy L.G."/>
            <person name="Floudas D."/>
            <person name="Copeland A."/>
            <person name="Barry K.W."/>
            <person name="Cichocki N."/>
            <person name="Veneault-Fourrey C."/>
            <person name="LaButti K."/>
            <person name="Lindquist E.A."/>
            <person name="Lipzen A."/>
            <person name="Lundell T."/>
            <person name="Morin E."/>
            <person name="Murat C."/>
            <person name="Riley R."/>
            <person name="Ohm R."/>
            <person name="Sun H."/>
            <person name="Tunlid A."/>
            <person name="Henrissat B."/>
            <person name="Grigoriev I.V."/>
            <person name="Hibbett D.S."/>
            <person name="Martin F."/>
        </authorList>
    </citation>
    <scope>NUCLEOTIDE SEQUENCE [LARGE SCALE GENOMIC DNA]</scope>
    <source>
        <strain evidence="3">FD-334 SS-4</strain>
    </source>
</reference>
<keyword evidence="3" id="KW-1185">Reference proteome</keyword>
<sequence>MAYASDLFHPYMSSEGGPSPQTGPVSQVAQDLIGLQWGSDGADNVVAPTPGPQQNAALPLLHPALPTSRNMESIFDEPAGGRNLFEIHRDRRYKQDVTHKWIGTERVTVYRPKFKKSLSSPGVDRFWNLSTLVLDFGLEHISAAYSTGEFWRSTEKEAVRILVETAKFPPFRRFWDEYSTDDFVALMAGTVSVHPGSAQRWDFTKDGVKDHIVASYFARQIARFLQFAQERVYRIAHIAAIKGVATLETCGHQPQNMDDPLTTLAGGSSLFAATVLDTLQPSSSEQSIHQCRVPLHKSASSLSVTRSLLNELGQYPLAHGLKRASKLPKLPGPPQPPQIPLAVFAFGSAMVEARLKVLRDLPITNYEVFGAEDDETKIPMETIDLWSSHKDSIAIVTAATPEGGPNDSQASPSTNARTMFTGITGQSKLASAKAALAADARGEMEKLLAEFSREVRLPIVDEKAREIAISKMMPQPDSP</sequence>
<evidence type="ECO:0000313" key="3">
    <source>
        <dbReference type="Proteomes" id="UP000054270"/>
    </source>
</evidence>